<dbReference type="SFLD" id="SFLDG01018">
    <property type="entry name" value="Squalene/Phytoene_Synthase_Lik"/>
    <property type="match status" value="1"/>
</dbReference>
<dbReference type="EC" id="2.5.1.21" evidence="1"/>
<reference evidence="2" key="1">
    <citation type="journal article" date="2019" name="Int. J. Syst. Evol. Microbiol.">
        <title>The Global Catalogue of Microorganisms (GCM) 10K type strain sequencing project: providing services to taxonomists for standard genome sequencing and annotation.</title>
        <authorList>
            <consortium name="The Broad Institute Genomics Platform"/>
            <consortium name="The Broad Institute Genome Sequencing Center for Infectious Disease"/>
            <person name="Wu L."/>
            <person name="Ma J."/>
        </authorList>
    </citation>
    <scope>NUCLEOTIDE SEQUENCE [LARGE SCALE GENOMIC DNA]</scope>
    <source>
        <strain evidence="2">CCM 8391</strain>
    </source>
</reference>
<dbReference type="SUPFAM" id="SSF48576">
    <property type="entry name" value="Terpenoid synthases"/>
    <property type="match status" value="1"/>
</dbReference>
<dbReference type="InterPro" id="IPR002060">
    <property type="entry name" value="Squ/phyt_synthse"/>
</dbReference>
<organism evidence="1 2">
    <name type="scientific">Pseudonocardia hispaniensis</name>
    <dbReference type="NCBI Taxonomy" id="904933"/>
    <lineage>
        <taxon>Bacteria</taxon>
        <taxon>Bacillati</taxon>
        <taxon>Actinomycetota</taxon>
        <taxon>Actinomycetes</taxon>
        <taxon>Pseudonocardiales</taxon>
        <taxon>Pseudonocardiaceae</taxon>
        <taxon>Pseudonocardia</taxon>
    </lineage>
</organism>
<gene>
    <name evidence="1" type="primary">hpnC</name>
    <name evidence="1" type="ORF">ACFQE5_16430</name>
</gene>
<name>A0ABW1J4Q2_9PSEU</name>
<dbReference type="SFLD" id="SFLDG01212">
    <property type="entry name" value="Phytoene_synthase_like"/>
    <property type="match status" value="1"/>
</dbReference>
<dbReference type="InterPro" id="IPR033904">
    <property type="entry name" value="Trans_IPPS_HH"/>
</dbReference>
<dbReference type="InterPro" id="IPR008949">
    <property type="entry name" value="Isoprenoid_synthase_dom_sf"/>
</dbReference>
<accession>A0ABW1J4Q2</accession>
<dbReference type="PANTHER" id="PTHR31480">
    <property type="entry name" value="BIFUNCTIONAL LYCOPENE CYCLASE/PHYTOENE SYNTHASE"/>
    <property type="match status" value="1"/>
</dbReference>
<dbReference type="InterPro" id="IPR017827">
    <property type="entry name" value="HSQ_synthase_HpnC"/>
</dbReference>
<protein>
    <submittedName>
        <fullName evidence="1">Squalene synthase HpnC</fullName>
        <ecNumber evidence="1">2.5.1.21</ecNumber>
    </submittedName>
</protein>
<dbReference type="Gene3D" id="1.10.600.10">
    <property type="entry name" value="Farnesyl Diphosphate Synthase"/>
    <property type="match status" value="1"/>
</dbReference>
<dbReference type="NCBIfam" id="TIGR03464">
    <property type="entry name" value="HpnC"/>
    <property type="match status" value="1"/>
</dbReference>
<keyword evidence="2" id="KW-1185">Reference proteome</keyword>
<dbReference type="SFLD" id="SFLDS00005">
    <property type="entry name" value="Isoprenoid_Synthase_Type_I"/>
    <property type="match status" value="1"/>
</dbReference>
<dbReference type="GO" id="GO:0051996">
    <property type="term" value="F:squalene synthase [NAD(P)H] activity"/>
    <property type="evidence" value="ECO:0007669"/>
    <property type="project" value="UniProtKB-EC"/>
</dbReference>
<dbReference type="Pfam" id="PF00494">
    <property type="entry name" value="SQS_PSY"/>
    <property type="match status" value="1"/>
</dbReference>
<dbReference type="CDD" id="cd00683">
    <property type="entry name" value="Trans_IPPS_HH"/>
    <property type="match status" value="1"/>
</dbReference>
<dbReference type="InterPro" id="IPR044843">
    <property type="entry name" value="Trans_IPPS_bact-type"/>
</dbReference>
<evidence type="ECO:0000313" key="2">
    <source>
        <dbReference type="Proteomes" id="UP001596302"/>
    </source>
</evidence>
<keyword evidence="1" id="KW-0808">Transferase</keyword>
<dbReference type="RefSeq" id="WP_379586090.1">
    <property type="nucleotide sequence ID" value="NZ_JBHSQW010000034.1"/>
</dbReference>
<comment type="caution">
    <text evidence="1">The sequence shown here is derived from an EMBL/GenBank/DDBJ whole genome shotgun (WGS) entry which is preliminary data.</text>
</comment>
<dbReference type="EMBL" id="JBHSQW010000034">
    <property type="protein sequence ID" value="MFC5995798.1"/>
    <property type="molecule type" value="Genomic_DNA"/>
</dbReference>
<sequence>MPGADARLRLAERTENFPVALRVLPARLRTPLRAVYDVVRTIDDLGDEADGDRTARLREFADDLALVWAGGPAGPRSPVLRALVPTVAAFGLAREPFDRLIEANLQDQRVTRYETWSDLLGYCELSAVPIGRLVLALFGEPGSTPDPTTLRASDAVCTALQLLEHWQDVGQDRRRGRVYLPTEDLAAFGVPEEALDAPSAGPALRRLLACETARAVALLDSGAPVVGRMRGWGRLAVAGYVAGGRAAADALRRREWDVLRGSCAPRRRDLARHLVAALTRSIR</sequence>
<evidence type="ECO:0000313" key="1">
    <source>
        <dbReference type="EMBL" id="MFC5995798.1"/>
    </source>
</evidence>
<dbReference type="Proteomes" id="UP001596302">
    <property type="component" value="Unassembled WGS sequence"/>
</dbReference>
<proteinExistence type="predicted"/>